<dbReference type="EMBL" id="CP062796">
    <property type="protein sequence ID" value="QUL97946.1"/>
    <property type="molecule type" value="Genomic_DNA"/>
</dbReference>
<reference evidence="1" key="2">
    <citation type="journal article" date="2023" name="Biology">
        <title>Prokaryotic Life Associated with Coal-Fire Gas Vents Revealed by Metagenomics.</title>
        <authorList>
            <person name="Kadnikov V.V."/>
            <person name="Mardanov A.V."/>
            <person name="Beletsky A.V."/>
            <person name="Karnachuk O.V."/>
            <person name="Ravin N.V."/>
        </authorList>
    </citation>
    <scope>NUCLEOTIDE SEQUENCE</scope>
    <source>
        <strain evidence="1">Bu02</strain>
    </source>
</reference>
<protein>
    <submittedName>
        <fullName evidence="1">Uncharacterized protein</fullName>
    </submittedName>
</protein>
<reference evidence="1" key="1">
    <citation type="submission" date="2020-10" db="EMBL/GenBank/DDBJ databases">
        <authorList>
            <person name="Kadnikov V."/>
            <person name="Beletsky A.V."/>
            <person name="Mardanov A.V."/>
            <person name="Karnachuk O.V."/>
            <person name="Ravin N.V."/>
        </authorList>
    </citation>
    <scope>NUCLEOTIDE SEQUENCE</scope>
    <source>
        <strain evidence="1">Bu02</strain>
    </source>
</reference>
<dbReference type="KEGG" id="fcz:IMF26_07670"/>
<name>A0AAT9LA44_9FIRM</name>
<organism evidence="1">
    <name type="scientific">Candidatus Fermentithermobacillus carboniphilus</name>
    <dbReference type="NCBI Taxonomy" id="3085328"/>
    <lineage>
        <taxon>Bacteria</taxon>
        <taxon>Bacillati</taxon>
        <taxon>Bacillota</taxon>
        <taxon>Candidatus Fermentithermobacillia</taxon>
        <taxon>Candidatus Fermentithermobacillales</taxon>
        <taxon>Candidatus Fermentithermobacillaceae</taxon>
        <taxon>Candidatus Fermentithermobacillus</taxon>
    </lineage>
</organism>
<accession>A0AAT9LA44</accession>
<dbReference type="AlphaFoldDB" id="A0AAT9LA44"/>
<gene>
    <name evidence="1" type="ORF">IMF26_07670</name>
</gene>
<proteinExistence type="predicted"/>
<sequence>MEQPKVTAVVFEGGQARTPLDEIIAAIRKEVVLDTIEKLLGVPEIDRVLLATNIEDLAKSASRMGAVVDFESSGGRFHFGRRLREIIVRYGIENVIYMGGAAAPLLTEAEFSQIATTLKRERNLAIMNNVQSADLVAFAPARAIDEIELPDKDNPLGNLLKDIGMRKVLIPNSGRANFDLDTPTDILILGFHPLCGRRAKLAIDGLDWPRDKIRLALEVLRDTSREIAVIGRVGPPVIQYINSNMVHRVRVFSEERGMKALGREERGEVISLLGFMVEELGVRRFFDYLSRICDVAFIDTRVLFAHMKKHLSDWDRFQSDLGRYDLIEDEWVREFTKCAVEAPIPVVLGGHSLVAGGLWILAEMVTKEREDSGYRHNTFILSR</sequence>
<evidence type="ECO:0000313" key="1">
    <source>
        <dbReference type="EMBL" id="QUL97946.1"/>
    </source>
</evidence>